<evidence type="ECO:0000256" key="4">
    <source>
        <dbReference type="ARBA" id="ARBA00022970"/>
    </source>
</evidence>
<dbReference type="Proteomes" id="UP000005240">
    <property type="component" value="Unassembled WGS sequence"/>
</dbReference>
<feature type="transmembrane region" description="Helical" evidence="7">
    <location>
        <begin position="45"/>
        <end position="66"/>
    </location>
</feature>
<dbReference type="PIRSF" id="PIRSF006060">
    <property type="entry name" value="AA_transporter"/>
    <property type="match status" value="1"/>
</dbReference>
<keyword evidence="2" id="KW-0813">Transport</keyword>
<proteinExistence type="predicted"/>
<dbReference type="GO" id="GO:0015171">
    <property type="term" value="F:amino acid transmembrane transporter activity"/>
    <property type="evidence" value="ECO:0007669"/>
    <property type="project" value="TreeGrafter"/>
</dbReference>
<evidence type="ECO:0000313" key="10">
    <source>
        <dbReference type="EnsemblFungi" id="PTTG_08449-t43_1-p1"/>
    </source>
</evidence>
<dbReference type="FunFam" id="1.20.1740.10:FF:000006">
    <property type="entry name" value="General amino acid permease"/>
    <property type="match status" value="1"/>
</dbReference>
<feature type="transmembrane region" description="Helical" evidence="7">
    <location>
        <begin position="153"/>
        <end position="175"/>
    </location>
</feature>
<keyword evidence="3 7" id="KW-0812">Transmembrane</keyword>
<feature type="transmembrane region" description="Helical" evidence="7">
    <location>
        <begin position="275"/>
        <end position="294"/>
    </location>
</feature>
<comment type="subcellular location">
    <subcellularLocation>
        <location evidence="1">Membrane</location>
        <topology evidence="1">Multi-pass membrane protein</topology>
    </subcellularLocation>
</comment>
<feature type="transmembrane region" description="Helical" evidence="7">
    <location>
        <begin position="404"/>
        <end position="426"/>
    </location>
</feature>
<reference evidence="9" key="1">
    <citation type="submission" date="2009-11" db="EMBL/GenBank/DDBJ databases">
        <authorList>
            <consortium name="The Broad Institute Genome Sequencing Platform"/>
            <person name="Ward D."/>
            <person name="Feldgarden M."/>
            <person name="Earl A."/>
            <person name="Young S.K."/>
            <person name="Zeng Q."/>
            <person name="Koehrsen M."/>
            <person name="Alvarado L."/>
            <person name="Berlin A."/>
            <person name="Bochicchio J."/>
            <person name="Borenstein D."/>
            <person name="Chapman S.B."/>
            <person name="Chen Z."/>
            <person name="Engels R."/>
            <person name="Freedman E."/>
            <person name="Gellesch M."/>
            <person name="Goldberg J."/>
            <person name="Griggs A."/>
            <person name="Gujja S."/>
            <person name="Heilman E."/>
            <person name="Heiman D."/>
            <person name="Hepburn T."/>
            <person name="Howarth C."/>
            <person name="Jen D."/>
            <person name="Larson L."/>
            <person name="Lewis B."/>
            <person name="Mehta T."/>
            <person name="Park D."/>
            <person name="Pearson M."/>
            <person name="Roberts A."/>
            <person name="Saif S."/>
            <person name="Shea T."/>
            <person name="Shenoy N."/>
            <person name="Sisk P."/>
            <person name="Stolte C."/>
            <person name="Sykes S."/>
            <person name="Thomson T."/>
            <person name="Walk T."/>
            <person name="White J."/>
            <person name="Yandava C."/>
            <person name="Izard J."/>
            <person name="Baranova O.V."/>
            <person name="Blanton J.M."/>
            <person name="Tanner A.C."/>
            <person name="Dewhirst F.E."/>
            <person name="Haas B."/>
            <person name="Nusbaum C."/>
            <person name="Birren B."/>
        </authorList>
    </citation>
    <scope>NUCLEOTIDE SEQUENCE [LARGE SCALE GENOMIC DNA]</scope>
    <source>
        <strain evidence="9">1-1 BBBD Race 1</strain>
    </source>
</reference>
<evidence type="ECO:0000259" key="8">
    <source>
        <dbReference type="Pfam" id="PF00324"/>
    </source>
</evidence>
<evidence type="ECO:0000256" key="6">
    <source>
        <dbReference type="ARBA" id="ARBA00023136"/>
    </source>
</evidence>
<dbReference type="InterPro" id="IPR004841">
    <property type="entry name" value="AA-permease/SLC12A_dom"/>
</dbReference>
<feature type="transmembrane region" description="Helical" evidence="7">
    <location>
        <begin position="187"/>
        <end position="206"/>
    </location>
</feature>
<evidence type="ECO:0000256" key="3">
    <source>
        <dbReference type="ARBA" id="ARBA00022692"/>
    </source>
</evidence>
<evidence type="ECO:0000256" key="1">
    <source>
        <dbReference type="ARBA" id="ARBA00004141"/>
    </source>
</evidence>
<dbReference type="STRING" id="630390.A0A180GAD8"/>
<feature type="transmembrane region" description="Helical" evidence="7">
    <location>
        <begin position="373"/>
        <end position="392"/>
    </location>
</feature>
<feature type="transmembrane region" description="Helical" evidence="7">
    <location>
        <begin position="446"/>
        <end position="471"/>
    </location>
</feature>
<evidence type="ECO:0000256" key="5">
    <source>
        <dbReference type="ARBA" id="ARBA00022989"/>
    </source>
</evidence>
<reference evidence="10 11" key="3">
    <citation type="journal article" date="2017" name="G3 (Bethesda)">
        <title>Comparative analysis highlights variable genome content of wheat rusts and divergence of the mating loci.</title>
        <authorList>
            <person name="Cuomo C.A."/>
            <person name="Bakkeren G."/>
            <person name="Khalil H.B."/>
            <person name="Panwar V."/>
            <person name="Joly D."/>
            <person name="Linning R."/>
            <person name="Sakthikumar S."/>
            <person name="Song X."/>
            <person name="Adiconis X."/>
            <person name="Fan L."/>
            <person name="Goldberg J.M."/>
            <person name="Levin J.Z."/>
            <person name="Young S."/>
            <person name="Zeng Q."/>
            <person name="Anikster Y."/>
            <person name="Bruce M."/>
            <person name="Wang M."/>
            <person name="Yin C."/>
            <person name="McCallum B."/>
            <person name="Szabo L.J."/>
            <person name="Hulbert S."/>
            <person name="Chen X."/>
            <person name="Fellers J.P."/>
        </authorList>
    </citation>
    <scope>NUCLEOTIDE SEQUENCE</scope>
    <source>
        <strain evidence="11">Isolate 1-1 / race 1 (BBBD)</strain>
        <strain evidence="10">isolate 1-1 / race 1 (BBBD)</strain>
    </source>
</reference>
<keyword evidence="5 7" id="KW-1133">Transmembrane helix</keyword>
<dbReference type="InterPro" id="IPR004840">
    <property type="entry name" value="Amino_acid_permease_CS"/>
</dbReference>
<dbReference type="PANTHER" id="PTHR43341:SF20">
    <property type="entry name" value="AAT FAMILY AMINO ACID TRANSPORTER"/>
    <property type="match status" value="1"/>
</dbReference>
<keyword evidence="6 7" id="KW-0472">Membrane</keyword>
<gene>
    <name evidence="9" type="ORF">PTTG_08449</name>
</gene>
<accession>A0A180GAD8</accession>
<keyword evidence="4" id="KW-0029">Amino-acid transport</keyword>
<evidence type="ECO:0000256" key="7">
    <source>
        <dbReference type="SAM" id="Phobius"/>
    </source>
</evidence>
<dbReference type="InterPro" id="IPR050524">
    <property type="entry name" value="APC_YAT"/>
</dbReference>
<reference evidence="10" key="4">
    <citation type="submission" date="2025-05" db="UniProtKB">
        <authorList>
            <consortium name="EnsemblFungi"/>
        </authorList>
    </citation>
    <scope>IDENTIFICATION</scope>
    <source>
        <strain evidence="10">isolate 1-1 / race 1 (BBBD)</strain>
    </source>
</reference>
<evidence type="ECO:0000256" key="2">
    <source>
        <dbReference type="ARBA" id="ARBA00022448"/>
    </source>
</evidence>
<dbReference type="GO" id="GO:0016020">
    <property type="term" value="C:membrane"/>
    <property type="evidence" value="ECO:0007669"/>
    <property type="project" value="UniProtKB-SubCell"/>
</dbReference>
<dbReference type="EnsemblFungi" id="PTTG_08449-t43_1">
    <property type="protein sequence ID" value="PTTG_08449-t43_1-p1"/>
    <property type="gene ID" value="PTTG_08449"/>
</dbReference>
<organism evidence="9">
    <name type="scientific">Puccinia triticina (isolate 1-1 / race 1 (BBBD))</name>
    <name type="common">Brown leaf rust fungus</name>
    <dbReference type="NCBI Taxonomy" id="630390"/>
    <lineage>
        <taxon>Eukaryota</taxon>
        <taxon>Fungi</taxon>
        <taxon>Dikarya</taxon>
        <taxon>Basidiomycota</taxon>
        <taxon>Pucciniomycotina</taxon>
        <taxon>Pucciniomycetes</taxon>
        <taxon>Pucciniales</taxon>
        <taxon>Pucciniaceae</taxon>
        <taxon>Puccinia</taxon>
    </lineage>
</organism>
<keyword evidence="11" id="KW-1185">Reference proteome</keyword>
<dbReference type="PROSITE" id="PS00218">
    <property type="entry name" value="AMINO_ACID_PERMEASE_1"/>
    <property type="match status" value="1"/>
</dbReference>
<feature type="transmembrane region" description="Helical" evidence="7">
    <location>
        <begin position="477"/>
        <end position="496"/>
    </location>
</feature>
<sequence length="540" mass="58709">MGHSNYNTDAEKAISPVIALSNAGAESSDLPESHQLHRQLQNRHVAMISIGGAIGTGLFIGTGSALANGGPFTLVFGYSLMGLMIWTLMCSLGEMIAHLPIPGGHLALADRFFSPSLSFTLGWSYWYLWSMTLPTELSASALFVGFWTEKVNMAIWIFIFLVIVSLINLGGVRFYGEMEFWFSSVKVITIVAVIILGLVLDLGAVTGDRIGFRYWRDPGLFAQYAGVPGASGRFLGFLSVLVSAAFSYIGVEMPAIAAAEAKNPRRNLPRAIKRVAGRVLGFYVLSTIVVSMLVPSNEPRLRLNSSTGATSPFVIAIHNAGIKGLSSVINGSLLSFTLSAASSDLYISSRTLYGLSITGNAPRFLAKTTRNGLPIYCYFIGIIMGALAFMAASHGQAGVVFGYLSNMTSVTGLMSWAGIFITYIRFRAGIKVQGFDRSQLPYQSPVGVTGAWCGFISCVIITVLNGFRVFLKDKWDVATFITCYFPVAAFVLLFGVHRWWTKAGMVEKQHMDFVTGSDTAAEEEEIPPKNWVEKVWRALM</sequence>
<dbReference type="OrthoDB" id="10062876at2759"/>
<dbReference type="Gene3D" id="1.20.1740.10">
    <property type="entry name" value="Amino acid/polyamine transporter I"/>
    <property type="match status" value="1"/>
</dbReference>
<evidence type="ECO:0000313" key="11">
    <source>
        <dbReference type="Proteomes" id="UP000005240"/>
    </source>
</evidence>
<evidence type="ECO:0000313" key="9">
    <source>
        <dbReference type="EMBL" id="OAV89580.1"/>
    </source>
</evidence>
<feature type="domain" description="Amino acid permease/ SLC12A" evidence="8">
    <location>
        <begin position="44"/>
        <end position="506"/>
    </location>
</feature>
<name>A0A180GAD8_PUCT1</name>
<dbReference type="AlphaFoldDB" id="A0A180GAD8"/>
<feature type="transmembrane region" description="Helical" evidence="7">
    <location>
        <begin position="72"/>
        <end position="92"/>
    </location>
</feature>
<dbReference type="Pfam" id="PF00324">
    <property type="entry name" value="AA_permease"/>
    <property type="match status" value="1"/>
</dbReference>
<dbReference type="VEuPathDB" id="FungiDB:PTTG_08449"/>
<protein>
    <submittedName>
        <fullName evidence="10">AA_permease domain-containing protein</fullName>
    </submittedName>
</protein>
<reference evidence="9" key="2">
    <citation type="submission" date="2016-05" db="EMBL/GenBank/DDBJ databases">
        <title>Comparative analysis highlights variable genome content of wheat rusts and divergence of the mating loci.</title>
        <authorList>
            <person name="Cuomo C.A."/>
            <person name="Bakkeren G."/>
            <person name="Szabo L."/>
            <person name="Khalil H."/>
            <person name="Joly D."/>
            <person name="Goldberg J."/>
            <person name="Young S."/>
            <person name="Zeng Q."/>
            <person name="Fellers J."/>
        </authorList>
    </citation>
    <scope>NUCLEOTIDE SEQUENCE [LARGE SCALE GENOMIC DNA]</scope>
    <source>
        <strain evidence="9">1-1 BBBD Race 1</strain>
    </source>
</reference>
<dbReference type="PANTHER" id="PTHR43341">
    <property type="entry name" value="AMINO ACID PERMEASE"/>
    <property type="match status" value="1"/>
</dbReference>
<dbReference type="EMBL" id="ADAS02000124">
    <property type="protein sequence ID" value="OAV89580.1"/>
    <property type="molecule type" value="Genomic_DNA"/>
</dbReference>